<dbReference type="InterPro" id="IPR000073">
    <property type="entry name" value="AB_hydrolase_1"/>
</dbReference>
<dbReference type="SUPFAM" id="SSF53474">
    <property type="entry name" value="alpha/beta-Hydrolases"/>
    <property type="match status" value="1"/>
</dbReference>
<reference evidence="3" key="1">
    <citation type="submission" date="2020-11" db="EMBL/GenBank/DDBJ databases">
        <authorList>
            <consortium name="DOE Joint Genome Institute"/>
            <person name="Ahrendt S."/>
            <person name="Riley R."/>
            <person name="Andreopoulos W."/>
            <person name="Labutti K."/>
            <person name="Pangilinan J."/>
            <person name="Ruiz-Duenas F.J."/>
            <person name="Barrasa J.M."/>
            <person name="Sanchez-Garcia M."/>
            <person name="Camarero S."/>
            <person name="Miyauchi S."/>
            <person name="Serrano A."/>
            <person name="Linde D."/>
            <person name="Babiker R."/>
            <person name="Drula E."/>
            <person name="Ayuso-Fernandez I."/>
            <person name="Pacheco R."/>
            <person name="Padilla G."/>
            <person name="Ferreira P."/>
            <person name="Barriuso J."/>
            <person name="Kellner H."/>
            <person name="Castanera R."/>
            <person name="Alfaro M."/>
            <person name="Ramirez L."/>
            <person name="Pisabarro A.G."/>
            <person name="Kuo A."/>
            <person name="Tritt A."/>
            <person name="Lipzen A."/>
            <person name="He G."/>
            <person name="Yan M."/>
            <person name="Ng V."/>
            <person name="Cullen D."/>
            <person name="Martin F."/>
            <person name="Rosso M.-N."/>
            <person name="Henrissat B."/>
            <person name="Hibbett D."/>
            <person name="Martinez A.T."/>
            <person name="Grigoriev I.V."/>
        </authorList>
    </citation>
    <scope>NUCLEOTIDE SEQUENCE</scope>
    <source>
        <strain evidence="3">CBS 506.95</strain>
    </source>
</reference>
<proteinExistence type="predicted"/>
<keyword evidence="4" id="KW-1185">Reference proteome</keyword>
<evidence type="ECO:0000259" key="2">
    <source>
        <dbReference type="Pfam" id="PF12697"/>
    </source>
</evidence>
<dbReference type="PANTHER" id="PTHR47842">
    <property type="entry name" value="EXPRESSED PROTEIN"/>
    <property type="match status" value="1"/>
</dbReference>
<feature type="compositionally biased region" description="Basic and acidic residues" evidence="1">
    <location>
        <begin position="360"/>
        <end position="415"/>
    </location>
</feature>
<organism evidence="3 4">
    <name type="scientific">Crepidotus variabilis</name>
    <dbReference type="NCBI Taxonomy" id="179855"/>
    <lineage>
        <taxon>Eukaryota</taxon>
        <taxon>Fungi</taxon>
        <taxon>Dikarya</taxon>
        <taxon>Basidiomycota</taxon>
        <taxon>Agaricomycotina</taxon>
        <taxon>Agaricomycetes</taxon>
        <taxon>Agaricomycetidae</taxon>
        <taxon>Agaricales</taxon>
        <taxon>Agaricineae</taxon>
        <taxon>Crepidotaceae</taxon>
        <taxon>Crepidotus</taxon>
    </lineage>
</organism>
<feature type="region of interest" description="Disordered" evidence="1">
    <location>
        <begin position="174"/>
        <end position="221"/>
    </location>
</feature>
<feature type="compositionally biased region" description="Low complexity" evidence="1">
    <location>
        <begin position="200"/>
        <end position="214"/>
    </location>
</feature>
<feature type="compositionally biased region" description="Low complexity" evidence="1">
    <location>
        <begin position="416"/>
        <end position="431"/>
    </location>
</feature>
<dbReference type="Gene3D" id="3.40.50.1820">
    <property type="entry name" value="alpha/beta hydrolase"/>
    <property type="match status" value="1"/>
</dbReference>
<feature type="region of interest" description="Disordered" evidence="1">
    <location>
        <begin position="302"/>
        <end position="322"/>
    </location>
</feature>
<feature type="compositionally biased region" description="Basic and acidic residues" evidence="1">
    <location>
        <begin position="455"/>
        <end position="553"/>
    </location>
</feature>
<feature type="compositionally biased region" description="Polar residues" evidence="1">
    <location>
        <begin position="432"/>
        <end position="445"/>
    </location>
</feature>
<sequence length="639" mass="71006">MPTLVHLVYIHGFQGNDTTFQSFPKDLQQHIASRVPSHLNISFKTSLYPTYQSVKPLSYATKNFLEWLTTQPPGPVILMGHSMGGLLAAEAATDPSNQPKIGSKPKRIIGVVAFDTPYLGMHPHVIVSGIASLLPKGDNEDPQQSKSSAEEALNDHPQVTVVDERVSDDWESFKRRGNIHPGTPSLSSDTSSDVWHDAQSIRSHSPSSRSTNSTHSDDTAAPPAAFVDKALTFVAKVNDDPFVRWIRSHADEPFTAGKQWIIERCQFGGCMFDPKGLTTRYSQLVNWQGGEWVNYWTETVPRQGSSTFPPEPSKEVGEPDNDAALVSNGILSSEIDKSSVTSSDHQSSGETVESVTSEQVSEKKEKHQQTAENRKEEMKEKQKEKLEKEKEQEKEESNEKVEENKKDDVHEEAKAVETQAAEEVVAEGPEATISTPTDHQGSTESLPPIVLTAPTKEEAKKKEAQAKKEEERARKAEEKAKKDAQKAEENAKKAEEKAKKEAQKAEESARKEAEKKELEAKKAEEKARKAEEKARLDEEKKIAKKKKEEEKARAKALQKAQKANAPKPARHFIVLPNGLGANLGGWERWERVPIEGVDDEVNAHIGLFIPGHNLDYPGLTERVATRILGWCEDLPNVQQ</sequence>
<dbReference type="PANTHER" id="PTHR47842:SF3">
    <property type="entry name" value="DUF676 DOMAIN-CONTAINING PROTEIN"/>
    <property type="match status" value="1"/>
</dbReference>
<evidence type="ECO:0000256" key="1">
    <source>
        <dbReference type="SAM" id="MobiDB-lite"/>
    </source>
</evidence>
<gene>
    <name evidence="3" type="ORF">CPB83DRAFT_859056</name>
</gene>
<feature type="compositionally biased region" description="Polar residues" evidence="1">
    <location>
        <begin position="184"/>
        <end position="193"/>
    </location>
</feature>
<dbReference type="Pfam" id="PF12697">
    <property type="entry name" value="Abhydrolase_6"/>
    <property type="match status" value="1"/>
</dbReference>
<protein>
    <recommendedName>
        <fullName evidence="2">AB hydrolase-1 domain-containing protein</fullName>
    </recommendedName>
</protein>
<name>A0A9P6EBE7_9AGAR</name>
<accession>A0A9P6EBE7</accession>
<feature type="compositionally biased region" description="Low complexity" evidence="1">
    <location>
        <begin position="555"/>
        <end position="565"/>
    </location>
</feature>
<dbReference type="EMBL" id="MU157880">
    <property type="protein sequence ID" value="KAF9525759.1"/>
    <property type="molecule type" value="Genomic_DNA"/>
</dbReference>
<evidence type="ECO:0000313" key="4">
    <source>
        <dbReference type="Proteomes" id="UP000807306"/>
    </source>
</evidence>
<dbReference type="InterPro" id="IPR029058">
    <property type="entry name" value="AB_hydrolase_fold"/>
</dbReference>
<dbReference type="Proteomes" id="UP000807306">
    <property type="component" value="Unassembled WGS sequence"/>
</dbReference>
<dbReference type="AlphaFoldDB" id="A0A9P6EBE7"/>
<feature type="compositionally biased region" description="Low complexity" evidence="1">
    <location>
        <begin position="346"/>
        <end position="359"/>
    </location>
</feature>
<feature type="region of interest" description="Disordered" evidence="1">
    <location>
        <begin position="334"/>
        <end position="565"/>
    </location>
</feature>
<feature type="domain" description="AB hydrolase-1" evidence="2">
    <location>
        <begin position="7"/>
        <end position="246"/>
    </location>
</feature>
<evidence type="ECO:0000313" key="3">
    <source>
        <dbReference type="EMBL" id="KAF9525759.1"/>
    </source>
</evidence>
<dbReference type="OrthoDB" id="3248508at2759"/>
<comment type="caution">
    <text evidence="3">The sequence shown here is derived from an EMBL/GenBank/DDBJ whole genome shotgun (WGS) entry which is preliminary data.</text>
</comment>
<feature type="region of interest" description="Disordered" evidence="1">
    <location>
        <begin position="136"/>
        <end position="161"/>
    </location>
</feature>